<sequence length="86" mass="9303">MATERSPAVTGRQDGKEDGFYGRGEHLTSAALQLREVKTLVGPLEVLGGNRGPELGPTRTVLSVQPHVYPQCRCFSRPETGTNIPN</sequence>
<gene>
    <name evidence="2" type="ORF">NHX12_022258</name>
</gene>
<feature type="region of interest" description="Disordered" evidence="1">
    <location>
        <begin position="1"/>
        <end position="22"/>
    </location>
</feature>
<dbReference type="EMBL" id="JANIIK010000038">
    <property type="protein sequence ID" value="KAJ3610164.1"/>
    <property type="molecule type" value="Genomic_DNA"/>
</dbReference>
<dbReference type="AlphaFoldDB" id="A0A9Q0ITC0"/>
<evidence type="ECO:0000256" key="1">
    <source>
        <dbReference type="SAM" id="MobiDB-lite"/>
    </source>
</evidence>
<evidence type="ECO:0000313" key="2">
    <source>
        <dbReference type="EMBL" id="KAJ3610164.1"/>
    </source>
</evidence>
<reference evidence="2" key="1">
    <citation type="submission" date="2022-07" db="EMBL/GenBank/DDBJ databases">
        <title>Chromosome-level genome of Muraenolepis orangiensis.</title>
        <authorList>
            <person name="Kim J."/>
        </authorList>
    </citation>
    <scope>NUCLEOTIDE SEQUENCE</scope>
    <source>
        <strain evidence="2">KU_S4_2022</strain>
        <tissue evidence="2">Muscle</tissue>
    </source>
</reference>
<organism evidence="2 3">
    <name type="scientific">Muraenolepis orangiensis</name>
    <name type="common">Patagonian moray cod</name>
    <dbReference type="NCBI Taxonomy" id="630683"/>
    <lineage>
        <taxon>Eukaryota</taxon>
        <taxon>Metazoa</taxon>
        <taxon>Chordata</taxon>
        <taxon>Craniata</taxon>
        <taxon>Vertebrata</taxon>
        <taxon>Euteleostomi</taxon>
        <taxon>Actinopterygii</taxon>
        <taxon>Neopterygii</taxon>
        <taxon>Teleostei</taxon>
        <taxon>Neoteleostei</taxon>
        <taxon>Acanthomorphata</taxon>
        <taxon>Zeiogadaria</taxon>
        <taxon>Gadariae</taxon>
        <taxon>Gadiformes</taxon>
        <taxon>Muraenolepidoidei</taxon>
        <taxon>Muraenolepididae</taxon>
        <taxon>Muraenolepis</taxon>
    </lineage>
</organism>
<accession>A0A9Q0ITC0</accession>
<name>A0A9Q0ITC0_9TELE</name>
<protein>
    <submittedName>
        <fullName evidence="2">Uncharacterized protein</fullName>
    </submittedName>
</protein>
<keyword evidence="3" id="KW-1185">Reference proteome</keyword>
<dbReference type="Proteomes" id="UP001148018">
    <property type="component" value="Unassembled WGS sequence"/>
</dbReference>
<proteinExistence type="predicted"/>
<feature type="compositionally biased region" description="Basic and acidic residues" evidence="1">
    <location>
        <begin position="13"/>
        <end position="22"/>
    </location>
</feature>
<comment type="caution">
    <text evidence="2">The sequence shown here is derived from an EMBL/GenBank/DDBJ whole genome shotgun (WGS) entry which is preliminary data.</text>
</comment>
<evidence type="ECO:0000313" key="3">
    <source>
        <dbReference type="Proteomes" id="UP001148018"/>
    </source>
</evidence>